<organism evidence="6 7">
    <name type="scientific">Mucilaginibacter ximonensis</name>
    <dbReference type="NCBI Taxonomy" id="538021"/>
    <lineage>
        <taxon>Bacteria</taxon>
        <taxon>Pseudomonadati</taxon>
        <taxon>Bacteroidota</taxon>
        <taxon>Sphingobacteriia</taxon>
        <taxon>Sphingobacteriales</taxon>
        <taxon>Sphingobacteriaceae</taxon>
        <taxon>Mucilaginibacter</taxon>
    </lineage>
</organism>
<dbReference type="Gene3D" id="2.60.40.10">
    <property type="entry name" value="Immunoglobulins"/>
    <property type="match status" value="1"/>
</dbReference>
<dbReference type="EMBL" id="JBHUPD010000002">
    <property type="protein sequence ID" value="MFD2872665.1"/>
    <property type="molecule type" value="Genomic_DNA"/>
</dbReference>
<accession>A0ABW5YBL9</accession>
<feature type="signal peptide" evidence="4">
    <location>
        <begin position="1"/>
        <end position="24"/>
    </location>
</feature>
<reference evidence="7" key="1">
    <citation type="journal article" date="2019" name="Int. J. Syst. Evol. Microbiol.">
        <title>The Global Catalogue of Microorganisms (GCM) 10K type strain sequencing project: providing services to taxonomists for standard genome sequencing and annotation.</title>
        <authorList>
            <consortium name="The Broad Institute Genomics Platform"/>
            <consortium name="The Broad Institute Genome Sequencing Center for Infectious Disease"/>
            <person name="Wu L."/>
            <person name="Ma J."/>
        </authorList>
    </citation>
    <scope>NUCLEOTIDE SEQUENCE [LARGE SCALE GENOMIC DNA]</scope>
    <source>
        <strain evidence="7">KCTC 22437</strain>
    </source>
</reference>
<evidence type="ECO:0000256" key="4">
    <source>
        <dbReference type="SAM" id="SignalP"/>
    </source>
</evidence>
<dbReference type="SUPFAM" id="SSF56935">
    <property type="entry name" value="Porins"/>
    <property type="match status" value="1"/>
</dbReference>
<evidence type="ECO:0000259" key="5">
    <source>
        <dbReference type="Pfam" id="PF14905"/>
    </source>
</evidence>
<gene>
    <name evidence="6" type="ORF">ACFS5N_09315</name>
</gene>
<dbReference type="PANTHER" id="PTHR40980">
    <property type="entry name" value="PLUG DOMAIN-CONTAINING PROTEIN"/>
    <property type="match status" value="1"/>
</dbReference>
<comment type="subcellular location">
    <subcellularLocation>
        <location evidence="1">Cell outer membrane</location>
    </subcellularLocation>
</comment>
<keyword evidence="7" id="KW-1185">Reference proteome</keyword>
<dbReference type="InterPro" id="IPR013783">
    <property type="entry name" value="Ig-like_fold"/>
</dbReference>
<dbReference type="InterPro" id="IPR041700">
    <property type="entry name" value="OMP_b-brl_3"/>
</dbReference>
<comment type="caution">
    <text evidence="6">The sequence shown here is derived from an EMBL/GenBank/DDBJ whole genome shotgun (WGS) entry which is preliminary data.</text>
</comment>
<dbReference type="Proteomes" id="UP001597557">
    <property type="component" value="Unassembled WGS sequence"/>
</dbReference>
<keyword evidence="4" id="KW-0732">Signal</keyword>
<evidence type="ECO:0000256" key="2">
    <source>
        <dbReference type="ARBA" id="ARBA00023136"/>
    </source>
</evidence>
<feature type="chain" id="PRO_5047148703" evidence="4">
    <location>
        <begin position="25"/>
        <end position="812"/>
    </location>
</feature>
<keyword evidence="6" id="KW-0675">Receptor</keyword>
<dbReference type="Gene3D" id="2.40.170.20">
    <property type="entry name" value="TonB-dependent receptor, beta-barrel domain"/>
    <property type="match status" value="1"/>
</dbReference>
<dbReference type="InterPro" id="IPR013784">
    <property type="entry name" value="Carb-bd-like_fold"/>
</dbReference>
<feature type="domain" description="Outer membrane protein beta-barrel" evidence="5">
    <location>
        <begin position="388"/>
        <end position="787"/>
    </location>
</feature>
<dbReference type="InterPro" id="IPR036942">
    <property type="entry name" value="Beta-barrel_TonB_sf"/>
</dbReference>
<dbReference type="Pfam" id="PF13620">
    <property type="entry name" value="CarboxypepD_reg"/>
    <property type="match status" value="1"/>
</dbReference>
<proteinExistence type="predicted"/>
<evidence type="ECO:0000256" key="3">
    <source>
        <dbReference type="ARBA" id="ARBA00023237"/>
    </source>
</evidence>
<keyword evidence="3" id="KW-0998">Cell outer membrane</keyword>
<dbReference type="Pfam" id="PF14905">
    <property type="entry name" value="OMP_b-brl_3"/>
    <property type="match status" value="1"/>
</dbReference>
<dbReference type="SUPFAM" id="SSF49452">
    <property type="entry name" value="Starch-binding domain-like"/>
    <property type="match status" value="1"/>
</dbReference>
<dbReference type="PANTHER" id="PTHR40980:SF4">
    <property type="entry name" value="TONB-DEPENDENT RECEPTOR-LIKE BETA-BARREL DOMAIN-CONTAINING PROTEIN"/>
    <property type="match status" value="1"/>
</dbReference>
<sequence length="812" mass="90456">MKTTICTIYYALLLVVAGFTSAFAQVTPTGTKIVGKLINEQTAPVDYATVSLLKAGDSTVVKGTLTDETGLYTFENVKPGIYIIKATNIGYTKAITGPFTVEQSKQFFAMGDIKMGTASKTLGTVTVTSTKPLIERKIDRTVMNVENSILSAGNNAMEILERAPGVTIDKDDNISLKGKQGVTVMINDKLTYLSAQQLATLLRSTDGNTVSSIEIITNPSAKYDAAGNSGIINIKLKKNKQSGTNGNLTAAVARANSIRNSQNLNINHKEGNLNVFGSLSRGDIPSHRVIDIDRKTVVNNTDNYFIQSTQMPQNYHYNNFRLGVDLDVSKKNTVGFVVSGNSNKENDLNYSHTNITANRTTIDSSLNTNSTIDQKFTNIAVNLNDRWQIDTLGQSLSIDLDYSKFNNNSNANYVTNYFLANGNPQRAPQLTRNQSPSVIDIHSAKVDYAKPLSKTVKLETGAKFSDVKTDNDLRAQKYDGSAFVNDTSLSNHFIYTEKISAGYLNLNKQYQTGSVQVGLRAEYTQSNGNLIGSTPVDRSYLNFFPSLFLNQTLDSKNEMTFSYSRRIDRPNYSQLNPFVYYLDPYTFEQGNAFLKPQYTNNFELGYVYDKTIDVSLGYSHTTDVNMEIILTQGNKSFQTNLNLAVQNNYNLNIFAPYTITKWWTGNANFNGFRGEIKADNVNGGSIDNKSTGFVFKTTQNLVFGTIKGEIQYYYNSPMTMGIYDIHRQQSISAALSKSFDEKKFNVKFGVDDIFNMRRNDIDSHQLGNDFAIRQKNDSRVFRLTATYNFGNAKIRQREHRTGAEEESNRVGH</sequence>
<protein>
    <submittedName>
        <fullName evidence="6">TonB-dependent receptor domain-containing protein</fullName>
    </submittedName>
</protein>
<keyword evidence="2" id="KW-0472">Membrane</keyword>
<evidence type="ECO:0000313" key="7">
    <source>
        <dbReference type="Proteomes" id="UP001597557"/>
    </source>
</evidence>
<dbReference type="RefSeq" id="WP_377184575.1">
    <property type="nucleotide sequence ID" value="NZ_JBHUPD010000002.1"/>
</dbReference>
<evidence type="ECO:0000313" key="6">
    <source>
        <dbReference type="EMBL" id="MFD2872665.1"/>
    </source>
</evidence>
<name>A0ABW5YBL9_9SPHI</name>
<evidence type="ECO:0000256" key="1">
    <source>
        <dbReference type="ARBA" id="ARBA00004442"/>
    </source>
</evidence>